<dbReference type="OrthoDB" id="9852995at2"/>
<evidence type="ECO:0008006" key="5">
    <source>
        <dbReference type="Google" id="ProtNLM"/>
    </source>
</evidence>
<feature type="signal peptide" evidence="2">
    <location>
        <begin position="1"/>
        <end position="21"/>
    </location>
</feature>
<accession>A0A363UPR4</accession>
<dbReference type="PROSITE" id="PS51257">
    <property type="entry name" value="PROKAR_LIPOPROTEIN"/>
    <property type="match status" value="1"/>
</dbReference>
<evidence type="ECO:0000256" key="2">
    <source>
        <dbReference type="SAM" id="SignalP"/>
    </source>
</evidence>
<sequence>MKPLLATSAVVLLSASLVACSDDDSNADSETGPVGSADLSDADTVRAQAGQLAQMISSLDQVSSALGAESRRKTFENGECDSGSVSPYTASGQSVGSPFTDQTFDLSGETADACRLTGNLDNGDSANDYLEIDGRTASGDVSEGTATILHAAVGVSADQPYRLRYHLDTDQQGSNTVVDIDYGIRVRVDGSDDSETGEEDQRLIFSLGGDYSVSGSANGQNFSSDGRFSSYLGTDDAPFRLFTDSSGHYIDGPTGFSISPAVPQAGCANATAEIATTDALVDAGSGISPFAAGTIEITSGGSTASIQFNSDDTVTLTPDGGAAETVDYAELLAAAGACSGIALTGLAFLGGL</sequence>
<keyword evidence="4" id="KW-1185">Reference proteome</keyword>
<dbReference type="Proteomes" id="UP000251800">
    <property type="component" value="Unassembled WGS sequence"/>
</dbReference>
<comment type="caution">
    <text evidence="3">The sequence shown here is derived from an EMBL/GenBank/DDBJ whole genome shotgun (WGS) entry which is preliminary data.</text>
</comment>
<name>A0A363UPR4_9GAMM</name>
<dbReference type="AlphaFoldDB" id="A0A363UPR4"/>
<reference evidence="3 4" key="1">
    <citation type="submission" date="2018-05" db="EMBL/GenBank/DDBJ databases">
        <title>Abyssibacter profundi OUC007T gen. nov., sp. nov, a marine bacterium isolated from seawater of the Mariana Trench.</title>
        <authorList>
            <person name="Zhou S."/>
        </authorList>
    </citation>
    <scope>NUCLEOTIDE SEQUENCE [LARGE SCALE GENOMIC DNA]</scope>
    <source>
        <strain evidence="3 4">OUC007</strain>
    </source>
</reference>
<evidence type="ECO:0000256" key="1">
    <source>
        <dbReference type="SAM" id="MobiDB-lite"/>
    </source>
</evidence>
<dbReference type="EMBL" id="QEQK01000002">
    <property type="protein sequence ID" value="PWN57471.1"/>
    <property type="molecule type" value="Genomic_DNA"/>
</dbReference>
<dbReference type="RefSeq" id="WP_109718975.1">
    <property type="nucleotide sequence ID" value="NZ_QEQK01000002.1"/>
</dbReference>
<protein>
    <recommendedName>
        <fullName evidence="5">Lipoprotein</fullName>
    </recommendedName>
</protein>
<evidence type="ECO:0000313" key="3">
    <source>
        <dbReference type="EMBL" id="PWN57471.1"/>
    </source>
</evidence>
<feature type="region of interest" description="Disordered" evidence="1">
    <location>
        <begin position="73"/>
        <end position="94"/>
    </location>
</feature>
<keyword evidence="2" id="KW-0732">Signal</keyword>
<feature type="compositionally biased region" description="Polar residues" evidence="1">
    <location>
        <begin position="83"/>
        <end position="94"/>
    </location>
</feature>
<feature type="chain" id="PRO_5016660457" description="Lipoprotein" evidence="2">
    <location>
        <begin position="22"/>
        <end position="352"/>
    </location>
</feature>
<evidence type="ECO:0000313" key="4">
    <source>
        <dbReference type="Proteomes" id="UP000251800"/>
    </source>
</evidence>
<proteinExistence type="predicted"/>
<organism evidence="3 4">
    <name type="scientific">Abyssibacter profundi</name>
    <dbReference type="NCBI Taxonomy" id="2182787"/>
    <lineage>
        <taxon>Bacteria</taxon>
        <taxon>Pseudomonadati</taxon>
        <taxon>Pseudomonadota</taxon>
        <taxon>Gammaproteobacteria</taxon>
        <taxon>Chromatiales</taxon>
        <taxon>Oceanococcaceae</taxon>
        <taxon>Abyssibacter</taxon>
    </lineage>
</organism>
<gene>
    <name evidence="3" type="ORF">DEH80_03000</name>
</gene>